<evidence type="ECO:0000313" key="1">
    <source>
        <dbReference type="EMBL" id="KAG5610200.1"/>
    </source>
</evidence>
<reference evidence="1 2" key="1">
    <citation type="submission" date="2020-09" db="EMBL/GenBank/DDBJ databases">
        <title>De no assembly of potato wild relative species, Solanum commersonii.</title>
        <authorList>
            <person name="Cho K."/>
        </authorList>
    </citation>
    <scope>NUCLEOTIDE SEQUENCE [LARGE SCALE GENOMIC DNA]</scope>
    <source>
        <strain evidence="1">LZ3.2</strain>
        <tissue evidence="1">Leaf</tissue>
    </source>
</reference>
<evidence type="ECO:0000313" key="2">
    <source>
        <dbReference type="Proteomes" id="UP000824120"/>
    </source>
</evidence>
<dbReference type="Proteomes" id="UP000824120">
    <property type="component" value="Chromosome 4"/>
</dbReference>
<dbReference type="AlphaFoldDB" id="A0A9J5ZED7"/>
<proteinExistence type="predicted"/>
<comment type="caution">
    <text evidence="1">The sequence shown here is derived from an EMBL/GenBank/DDBJ whole genome shotgun (WGS) entry which is preliminary data.</text>
</comment>
<keyword evidence="2" id="KW-1185">Reference proteome</keyword>
<protein>
    <submittedName>
        <fullName evidence="1">Uncharacterized protein</fullName>
    </submittedName>
</protein>
<organism evidence="1 2">
    <name type="scientific">Solanum commersonii</name>
    <name type="common">Commerson's wild potato</name>
    <name type="synonym">Commerson's nightshade</name>
    <dbReference type="NCBI Taxonomy" id="4109"/>
    <lineage>
        <taxon>Eukaryota</taxon>
        <taxon>Viridiplantae</taxon>
        <taxon>Streptophyta</taxon>
        <taxon>Embryophyta</taxon>
        <taxon>Tracheophyta</taxon>
        <taxon>Spermatophyta</taxon>
        <taxon>Magnoliopsida</taxon>
        <taxon>eudicotyledons</taxon>
        <taxon>Gunneridae</taxon>
        <taxon>Pentapetalae</taxon>
        <taxon>asterids</taxon>
        <taxon>lamiids</taxon>
        <taxon>Solanales</taxon>
        <taxon>Solanaceae</taxon>
        <taxon>Solanoideae</taxon>
        <taxon>Solaneae</taxon>
        <taxon>Solanum</taxon>
    </lineage>
</organism>
<name>A0A9J5ZED7_SOLCO</name>
<accession>A0A9J5ZED7</accession>
<dbReference type="EMBL" id="JACXVP010000004">
    <property type="protein sequence ID" value="KAG5610200.1"/>
    <property type="molecule type" value="Genomic_DNA"/>
</dbReference>
<gene>
    <name evidence="1" type="ORF">H5410_021481</name>
</gene>
<sequence>MVPFNRSSRRFTSSITIDGNNPQVICKALKHASLQYGNKCRRWGRQVQAYTFRVIQNFNIIIPKGSYNKGCSDTTVKIQNFLGPCPNPRLHLYADKSRSFKEAARISNCQA</sequence>